<keyword evidence="3" id="KW-1185">Reference proteome</keyword>
<evidence type="ECO:0000256" key="1">
    <source>
        <dbReference type="SAM" id="MobiDB-lite"/>
    </source>
</evidence>
<protein>
    <submittedName>
        <fullName evidence="2">Uncharacterized protein</fullName>
    </submittedName>
</protein>
<evidence type="ECO:0000313" key="2">
    <source>
        <dbReference type="EMBL" id="KAG7375363.1"/>
    </source>
</evidence>
<dbReference type="AlphaFoldDB" id="A0A8T1V4S9"/>
<feature type="compositionally biased region" description="Basic and acidic residues" evidence="1">
    <location>
        <begin position="1"/>
        <end position="11"/>
    </location>
</feature>
<evidence type="ECO:0000313" key="3">
    <source>
        <dbReference type="Proteomes" id="UP000694044"/>
    </source>
</evidence>
<comment type="caution">
    <text evidence="2">The sequence shown here is derived from an EMBL/GenBank/DDBJ whole genome shotgun (WGS) entry which is preliminary data.</text>
</comment>
<proteinExistence type="predicted"/>
<name>A0A8T1V4S9_9STRA</name>
<sequence>MPTKTQTEKKSAPGRSNQSAPAHNGITAASSASNWESDNKPNATQNAAKSVSASRTMTGTRTTQPPTAVPTQRTTRSPQFPCTANIAPSNCSLRRMVRQNIPAAMQFFITVGQVIASSS</sequence>
<dbReference type="EMBL" id="JAGDFM010001246">
    <property type="protein sequence ID" value="KAG7375363.1"/>
    <property type="molecule type" value="Genomic_DNA"/>
</dbReference>
<feature type="region of interest" description="Disordered" evidence="1">
    <location>
        <begin position="1"/>
        <end position="83"/>
    </location>
</feature>
<feature type="compositionally biased region" description="Low complexity" evidence="1">
    <location>
        <begin position="55"/>
        <end position="66"/>
    </location>
</feature>
<organism evidence="2 3">
    <name type="scientific">Phytophthora pseudosyringae</name>
    <dbReference type="NCBI Taxonomy" id="221518"/>
    <lineage>
        <taxon>Eukaryota</taxon>
        <taxon>Sar</taxon>
        <taxon>Stramenopiles</taxon>
        <taxon>Oomycota</taxon>
        <taxon>Peronosporomycetes</taxon>
        <taxon>Peronosporales</taxon>
        <taxon>Peronosporaceae</taxon>
        <taxon>Phytophthora</taxon>
    </lineage>
</organism>
<gene>
    <name evidence="2" type="ORF">PHYPSEUDO_001649</name>
</gene>
<reference evidence="2" key="1">
    <citation type="submission" date="2021-02" db="EMBL/GenBank/DDBJ databases">
        <authorList>
            <person name="Palmer J.M."/>
        </authorList>
    </citation>
    <scope>NUCLEOTIDE SEQUENCE</scope>
    <source>
        <strain evidence="2">SCRP734</strain>
    </source>
</reference>
<feature type="compositionally biased region" description="Polar residues" evidence="1">
    <location>
        <begin position="69"/>
        <end position="83"/>
    </location>
</feature>
<dbReference type="OrthoDB" id="165643at2759"/>
<dbReference type="Proteomes" id="UP000694044">
    <property type="component" value="Unassembled WGS sequence"/>
</dbReference>
<accession>A0A8T1V4S9</accession>
<feature type="compositionally biased region" description="Polar residues" evidence="1">
    <location>
        <begin position="14"/>
        <end position="54"/>
    </location>
</feature>